<organism evidence="2 3">
    <name type="scientific">Perkinsus olseni</name>
    <name type="common">Perkinsus atlanticus</name>
    <dbReference type="NCBI Taxonomy" id="32597"/>
    <lineage>
        <taxon>Eukaryota</taxon>
        <taxon>Sar</taxon>
        <taxon>Alveolata</taxon>
        <taxon>Perkinsozoa</taxon>
        <taxon>Perkinsea</taxon>
        <taxon>Perkinsida</taxon>
        <taxon>Perkinsidae</taxon>
        <taxon>Perkinsus</taxon>
    </lineage>
</organism>
<feature type="compositionally biased region" description="Gly residues" evidence="1">
    <location>
        <begin position="12"/>
        <end position="44"/>
    </location>
</feature>
<dbReference type="EMBL" id="JABANM010014836">
    <property type="protein sequence ID" value="KAF4732047.1"/>
    <property type="molecule type" value="Genomic_DNA"/>
</dbReference>
<evidence type="ECO:0000313" key="3">
    <source>
        <dbReference type="Proteomes" id="UP000574390"/>
    </source>
</evidence>
<protein>
    <submittedName>
        <fullName evidence="2">Uncharacterized protein</fullName>
    </submittedName>
</protein>
<feature type="region of interest" description="Disordered" evidence="1">
    <location>
        <begin position="84"/>
        <end position="122"/>
    </location>
</feature>
<comment type="caution">
    <text evidence="2">The sequence shown here is derived from an EMBL/GenBank/DDBJ whole genome shotgun (WGS) entry which is preliminary data.</text>
</comment>
<accession>A0A7J6SGW7</accession>
<feature type="non-terminal residue" evidence="2">
    <location>
        <position position="252"/>
    </location>
</feature>
<evidence type="ECO:0000256" key="1">
    <source>
        <dbReference type="SAM" id="MobiDB-lite"/>
    </source>
</evidence>
<feature type="compositionally biased region" description="Low complexity" evidence="1">
    <location>
        <begin position="1"/>
        <end position="11"/>
    </location>
</feature>
<dbReference type="Proteomes" id="UP000574390">
    <property type="component" value="Unassembled WGS sequence"/>
</dbReference>
<feature type="region of interest" description="Disordered" evidence="1">
    <location>
        <begin position="1"/>
        <end position="44"/>
    </location>
</feature>
<gene>
    <name evidence="2" type="ORF">FOZ62_006010</name>
</gene>
<evidence type="ECO:0000313" key="2">
    <source>
        <dbReference type="EMBL" id="KAF4732047.1"/>
    </source>
</evidence>
<reference evidence="2 3" key="1">
    <citation type="submission" date="2020-04" db="EMBL/GenBank/DDBJ databases">
        <title>Perkinsus olseni comparative genomics.</title>
        <authorList>
            <person name="Bogema D.R."/>
        </authorList>
    </citation>
    <scope>NUCLEOTIDE SEQUENCE [LARGE SCALE GENOMIC DNA]</scope>
    <source>
        <strain evidence="2">ATCC PRA-205</strain>
    </source>
</reference>
<feature type="non-terminal residue" evidence="2">
    <location>
        <position position="1"/>
    </location>
</feature>
<proteinExistence type="predicted"/>
<dbReference type="AlphaFoldDB" id="A0A7J6SGW7"/>
<feature type="compositionally biased region" description="Low complexity" evidence="1">
    <location>
        <begin position="89"/>
        <end position="114"/>
    </location>
</feature>
<name>A0A7J6SGW7_PEROL</name>
<sequence length="252" mass="26612">YDAFEGASSSFGGAGGPGGGGFPGGGFPGGGFPGAGFPGGGGFPGGFNQGNVHYRQMSMEQAQELFKKAMGMDLDDLLRSAMRDGFATTGGPSSTRTSTRSDSSGRSSSGRPGSAQHPFGDPHDLGGFGSLFGNMGGDLGNMFREPPRANKLNGELREGCEVKWRVRWLVVGRSWAVRRASATEDVKKDASLTYECPWSGWGWWSRVLHGLTTVNASWRLVSASGAMRRAPGFLRRLFAAAAALLVPSAFFW</sequence>